<organism evidence="6 7">
    <name type="scientific">Parvularcula maris</name>
    <dbReference type="NCBI Taxonomy" id="2965077"/>
    <lineage>
        <taxon>Bacteria</taxon>
        <taxon>Pseudomonadati</taxon>
        <taxon>Pseudomonadota</taxon>
        <taxon>Alphaproteobacteria</taxon>
        <taxon>Parvularculales</taxon>
        <taxon>Parvularculaceae</taxon>
        <taxon>Parvularcula</taxon>
    </lineage>
</organism>
<proteinExistence type="inferred from homology"/>
<sequence length="262" mass="28722">MRRTLGIVLILAFGILLSASSCESIQRAALPFGRAASPEVVFTLPTDGEEIVYLTIDDGPSELTGEMLALLAEHQATATFFLHTDHITDPAVLSRMASEGHNLGNHMPSDRDWSVVDEAAFREAFVRSHCLLAKEGDAYAGWFRPPLGRYKEEVMGPVLGDAGLSEQRAHFMLASYLPWDAGGATETPTPLFNRHVAARYGDGLGRTVQAGDIVVFHDGPRLTRTRNSLISLERFLDHLDRRGLVAQALPPADFDRGFCHEP</sequence>
<accession>A0A9X2RID0</accession>
<dbReference type="PROSITE" id="PS51257">
    <property type="entry name" value="PROKAR_LIPOPROTEIN"/>
    <property type="match status" value="1"/>
</dbReference>
<evidence type="ECO:0000256" key="2">
    <source>
        <dbReference type="ARBA" id="ARBA00010973"/>
    </source>
</evidence>
<dbReference type="InterPro" id="IPR050248">
    <property type="entry name" value="Polysacc_deacetylase_ArnD"/>
</dbReference>
<evidence type="ECO:0000256" key="3">
    <source>
        <dbReference type="ARBA" id="ARBA00020071"/>
    </source>
</evidence>
<comment type="caution">
    <text evidence="6">The sequence shown here is derived from an EMBL/GenBank/DDBJ whole genome shotgun (WGS) entry which is preliminary data.</text>
</comment>
<dbReference type="Proteomes" id="UP001142610">
    <property type="component" value="Unassembled WGS sequence"/>
</dbReference>
<dbReference type="Gene3D" id="3.20.20.370">
    <property type="entry name" value="Glycoside hydrolase/deacetylase"/>
    <property type="match status" value="1"/>
</dbReference>
<dbReference type="PROSITE" id="PS51677">
    <property type="entry name" value="NODB"/>
    <property type="match status" value="1"/>
</dbReference>
<dbReference type="RefSeq" id="WP_256619806.1">
    <property type="nucleotide sequence ID" value="NZ_JANIBC010000009.1"/>
</dbReference>
<dbReference type="GO" id="GO:0016810">
    <property type="term" value="F:hydrolase activity, acting on carbon-nitrogen (but not peptide) bonds"/>
    <property type="evidence" value="ECO:0007669"/>
    <property type="project" value="InterPro"/>
</dbReference>
<protein>
    <recommendedName>
        <fullName evidence="3">Chitooligosaccharide deacetylase</fullName>
    </recommendedName>
    <alternativeName>
        <fullName evidence="4">Nodulation protein B</fullName>
    </alternativeName>
</protein>
<dbReference type="InterPro" id="IPR002509">
    <property type="entry name" value="NODB_dom"/>
</dbReference>
<name>A0A9X2RID0_9PROT</name>
<dbReference type="EMBL" id="JANIBC010000009">
    <property type="protein sequence ID" value="MCQ8185910.1"/>
    <property type="molecule type" value="Genomic_DNA"/>
</dbReference>
<dbReference type="PANTHER" id="PTHR10587">
    <property type="entry name" value="GLYCOSYL TRANSFERASE-RELATED"/>
    <property type="match status" value="1"/>
</dbReference>
<reference evidence="6" key="1">
    <citation type="submission" date="2022-07" db="EMBL/GenBank/DDBJ databases">
        <title>Parvularcula maris sp. nov., an algicidal bacterium isolated from seawater.</title>
        <authorList>
            <person name="Li F."/>
        </authorList>
    </citation>
    <scope>NUCLEOTIDE SEQUENCE</scope>
    <source>
        <strain evidence="6">BGMRC 0090</strain>
    </source>
</reference>
<keyword evidence="7" id="KW-1185">Reference proteome</keyword>
<dbReference type="Pfam" id="PF01522">
    <property type="entry name" value="Polysacc_deac_1"/>
    <property type="match status" value="1"/>
</dbReference>
<dbReference type="InterPro" id="IPR011330">
    <property type="entry name" value="Glyco_hydro/deAcase_b/a-brl"/>
</dbReference>
<gene>
    <name evidence="6" type="ORF">NOG11_10965</name>
</gene>
<dbReference type="GO" id="GO:0005975">
    <property type="term" value="P:carbohydrate metabolic process"/>
    <property type="evidence" value="ECO:0007669"/>
    <property type="project" value="InterPro"/>
</dbReference>
<dbReference type="SUPFAM" id="SSF88713">
    <property type="entry name" value="Glycoside hydrolase/deacetylase"/>
    <property type="match status" value="1"/>
</dbReference>
<evidence type="ECO:0000313" key="7">
    <source>
        <dbReference type="Proteomes" id="UP001142610"/>
    </source>
</evidence>
<dbReference type="PANTHER" id="PTHR10587:SF137">
    <property type="entry name" value="4-DEOXY-4-FORMAMIDO-L-ARABINOSE-PHOSPHOUNDECAPRENOL DEFORMYLASE ARND-RELATED"/>
    <property type="match status" value="1"/>
</dbReference>
<feature type="domain" description="NodB homology" evidence="5">
    <location>
        <begin position="50"/>
        <end position="247"/>
    </location>
</feature>
<evidence type="ECO:0000256" key="1">
    <source>
        <dbReference type="ARBA" id="ARBA00003236"/>
    </source>
</evidence>
<evidence type="ECO:0000313" key="6">
    <source>
        <dbReference type="EMBL" id="MCQ8185910.1"/>
    </source>
</evidence>
<comment type="similarity">
    <text evidence="2">Belongs to the polysaccharide deacetylase family.</text>
</comment>
<evidence type="ECO:0000256" key="4">
    <source>
        <dbReference type="ARBA" id="ARBA00032976"/>
    </source>
</evidence>
<evidence type="ECO:0000259" key="5">
    <source>
        <dbReference type="PROSITE" id="PS51677"/>
    </source>
</evidence>
<comment type="function">
    <text evidence="1">Is involved in generating a small heat-stable compound (Nod), an acylated oligomer of N-acetylglucosamine, that stimulates mitosis in various plant protoplasts.</text>
</comment>
<dbReference type="AlphaFoldDB" id="A0A9X2RID0"/>